<dbReference type="InterPro" id="IPR019068">
    <property type="entry name" value="Restrct_endonuc_II_MjaI"/>
</dbReference>
<keyword evidence="1" id="KW-0255">Endonuclease</keyword>
<dbReference type="Pfam" id="PF09568">
    <property type="entry name" value="RE_MjaI"/>
    <property type="match status" value="1"/>
</dbReference>
<name>A0A8S5RLC0_9VIRU</name>
<organism evidence="1">
    <name type="scientific">virus sp. ctLpa4</name>
    <dbReference type="NCBI Taxonomy" id="2825814"/>
    <lineage>
        <taxon>Viruses</taxon>
    </lineage>
</organism>
<proteinExistence type="predicted"/>
<dbReference type="GO" id="GO:0009036">
    <property type="term" value="F:type II site-specific deoxyribonuclease activity"/>
    <property type="evidence" value="ECO:0007669"/>
    <property type="project" value="InterPro"/>
</dbReference>
<protein>
    <submittedName>
        <fullName evidence="1">MjaI restriction endonuclease</fullName>
    </submittedName>
</protein>
<dbReference type="EMBL" id="BK059118">
    <property type="protein sequence ID" value="DAE32151.1"/>
    <property type="molecule type" value="Genomic_DNA"/>
</dbReference>
<sequence>MLKRIKMKNSEVEQLSNASQFDFPKYTTQIINLVNSNAQGTRPEVVGQMSELIQEFDGNSLQEWIQWYSTKYPNAIEAATDKIYSKFQEMKCAVDLINREMIEAWVKDLVYTKTYCGLKFQSAIIAFLAGKLGKTWRLATIEEEAKGIDGFIGETPIQIKSATYKIESRLSETIDVPIVYYEKKKDGINIEYDQSIF</sequence>
<reference evidence="1" key="1">
    <citation type="journal article" date="2021" name="Proc. Natl. Acad. Sci. U.S.A.">
        <title>A Catalog of Tens of Thousands of Viruses from Human Metagenomes Reveals Hidden Associations with Chronic Diseases.</title>
        <authorList>
            <person name="Tisza M.J."/>
            <person name="Buck C.B."/>
        </authorList>
    </citation>
    <scope>NUCLEOTIDE SEQUENCE</scope>
    <source>
        <strain evidence="1">CtLpa4</strain>
    </source>
</reference>
<keyword evidence="1" id="KW-0378">Hydrolase</keyword>
<dbReference type="GO" id="GO:0009307">
    <property type="term" value="P:DNA restriction-modification system"/>
    <property type="evidence" value="ECO:0007669"/>
    <property type="project" value="InterPro"/>
</dbReference>
<accession>A0A8S5RLC0</accession>
<evidence type="ECO:0000313" key="1">
    <source>
        <dbReference type="EMBL" id="DAE32151.1"/>
    </source>
</evidence>
<keyword evidence="1" id="KW-0540">Nuclease</keyword>
<dbReference type="GO" id="GO:0003677">
    <property type="term" value="F:DNA binding"/>
    <property type="evidence" value="ECO:0007669"/>
    <property type="project" value="InterPro"/>
</dbReference>